<keyword evidence="4" id="KW-1185">Reference proteome</keyword>
<evidence type="ECO:0000313" key="4">
    <source>
        <dbReference type="Proteomes" id="UP001215503"/>
    </source>
</evidence>
<dbReference type="PANTHER" id="PTHR42709">
    <property type="entry name" value="ALKALINE PHOSPHATASE LIKE PROTEIN"/>
    <property type="match status" value="1"/>
</dbReference>
<dbReference type="EMBL" id="JARHUD010000009">
    <property type="protein sequence ID" value="MDF2097045.1"/>
    <property type="molecule type" value="Genomic_DNA"/>
</dbReference>
<comment type="caution">
    <text evidence="3">The sequence shown here is derived from an EMBL/GenBank/DDBJ whole genome shotgun (WGS) entry which is preliminary data.</text>
</comment>
<reference evidence="3 4" key="1">
    <citation type="submission" date="2023-03" db="EMBL/GenBank/DDBJ databases">
        <title>Fodinicurvata sp. CAU 1616 isolated from sea sendiment.</title>
        <authorList>
            <person name="Kim W."/>
        </authorList>
    </citation>
    <scope>NUCLEOTIDE SEQUENCE [LARGE SCALE GENOMIC DNA]</scope>
    <source>
        <strain evidence="3 4">CAU 1616</strain>
    </source>
</reference>
<gene>
    <name evidence="3" type="ORF">P2G67_13770</name>
</gene>
<feature type="transmembrane region" description="Helical" evidence="1">
    <location>
        <begin position="20"/>
        <end position="43"/>
    </location>
</feature>
<sequence length="195" mass="21530">MSPLRRLYDWTLRMSAHRHALAVLFLIAAIEASVFPIPPDVLIIPMILAAREKAWLIALVATAGSVLGGFLGYGIGWGLFETLGRPVLEFYGYAGKFADFAAAYNEWGAWIVAGAGFTPFPYKVITIASGATNLDPWVFALASLVSRAGRFFLVAALLYWFGPAIRRFIEAWLPQLTALFFLLLFGGFLALRYVF</sequence>
<evidence type="ECO:0000256" key="1">
    <source>
        <dbReference type="SAM" id="Phobius"/>
    </source>
</evidence>
<keyword evidence="1" id="KW-0812">Transmembrane</keyword>
<dbReference type="InterPro" id="IPR051311">
    <property type="entry name" value="DedA_domain"/>
</dbReference>
<keyword evidence="1" id="KW-1133">Transmembrane helix</keyword>
<feature type="transmembrane region" description="Helical" evidence="1">
    <location>
        <begin position="55"/>
        <end position="80"/>
    </location>
</feature>
<dbReference type="RefSeq" id="WP_275823818.1">
    <property type="nucleotide sequence ID" value="NZ_JARHUD010000009.1"/>
</dbReference>
<evidence type="ECO:0000259" key="2">
    <source>
        <dbReference type="Pfam" id="PF09335"/>
    </source>
</evidence>
<feature type="transmembrane region" description="Helical" evidence="1">
    <location>
        <begin position="172"/>
        <end position="194"/>
    </location>
</feature>
<feature type="domain" description="VTT" evidence="2">
    <location>
        <begin position="37"/>
        <end position="157"/>
    </location>
</feature>
<organism evidence="3 4">
    <name type="scientific">Aquibaculum arenosum</name>
    <dbReference type="NCBI Taxonomy" id="3032591"/>
    <lineage>
        <taxon>Bacteria</taxon>
        <taxon>Pseudomonadati</taxon>
        <taxon>Pseudomonadota</taxon>
        <taxon>Alphaproteobacteria</taxon>
        <taxon>Rhodospirillales</taxon>
        <taxon>Rhodovibrionaceae</taxon>
        <taxon>Aquibaculum</taxon>
    </lineage>
</organism>
<keyword evidence="1" id="KW-0472">Membrane</keyword>
<proteinExistence type="predicted"/>
<accession>A0ABT5YQN3</accession>
<feature type="transmembrane region" description="Helical" evidence="1">
    <location>
        <begin position="137"/>
        <end position="160"/>
    </location>
</feature>
<dbReference type="Pfam" id="PF09335">
    <property type="entry name" value="VTT_dom"/>
    <property type="match status" value="1"/>
</dbReference>
<dbReference type="Proteomes" id="UP001215503">
    <property type="component" value="Unassembled WGS sequence"/>
</dbReference>
<protein>
    <submittedName>
        <fullName evidence="3">DedA family protein</fullName>
    </submittedName>
</protein>
<dbReference type="PANTHER" id="PTHR42709:SF11">
    <property type="entry name" value="DEDA FAMILY PROTEIN"/>
    <property type="match status" value="1"/>
</dbReference>
<dbReference type="InterPro" id="IPR032816">
    <property type="entry name" value="VTT_dom"/>
</dbReference>
<feature type="transmembrane region" description="Helical" evidence="1">
    <location>
        <begin position="107"/>
        <end position="125"/>
    </location>
</feature>
<name>A0ABT5YQN3_9PROT</name>
<evidence type="ECO:0000313" key="3">
    <source>
        <dbReference type="EMBL" id="MDF2097045.1"/>
    </source>
</evidence>